<dbReference type="EMBL" id="MOXJ01000021">
    <property type="protein sequence ID" value="PDO10020.1"/>
    <property type="molecule type" value="Genomic_DNA"/>
</dbReference>
<protein>
    <recommendedName>
        <fullName evidence="3">DUF4304 domain-containing protein</fullName>
    </recommendedName>
</protein>
<evidence type="ECO:0000313" key="1">
    <source>
        <dbReference type="EMBL" id="PDO10020.1"/>
    </source>
</evidence>
<dbReference type="Pfam" id="PF14137">
    <property type="entry name" value="DUF4304"/>
    <property type="match status" value="1"/>
</dbReference>
<evidence type="ECO:0000313" key="2">
    <source>
        <dbReference type="Proteomes" id="UP000243688"/>
    </source>
</evidence>
<proteinExistence type="predicted"/>
<comment type="caution">
    <text evidence="1">The sequence shown here is derived from an EMBL/GenBank/DDBJ whole genome shotgun (WGS) entry which is preliminary data.</text>
</comment>
<gene>
    <name evidence="1" type="ORF">BLM47_09405</name>
</gene>
<reference evidence="1 2" key="1">
    <citation type="submission" date="2016-12" db="EMBL/GenBank/DDBJ databases">
        <title>Candidatus Reconcilibacillus cellulovorans genome.</title>
        <authorList>
            <person name="Kolinko S."/>
            <person name="Wu Y.-W."/>
            <person name="Tachea F."/>
            <person name="Denzel E."/>
            <person name="Hiras J."/>
            <person name="Baecker N."/>
            <person name="Chan L.J."/>
            <person name="Eichorst S.A."/>
            <person name="Frey D."/>
            <person name="Adams P.D."/>
            <person name="Pray T."/>
            <person name="Tanjore D."/>
            <person name="Petzold C.J."/>
            <person name="Gladden J.M."/>
            <person name="Simmons B.A."/>
            <person name="Singer S.W."/>
        </authorList>
    </citation>
    <scope>NUCLEOTIDE SEQUENCE [LARGE SCALE GENOMIC DNA]</scope>
    <source>
        <strain evidence="1">JTherm</strain>
    </source>
</reference>
<accession>A0A2A6DYQ5</accession>
<dbReference type="Proteomes" id="UP000243688">
    <property type="component" value="Unassembled WGS sequence"/>
</dbReference>
<dbReference type="InterPro" id="IPR025412">
    <property type="entry name" value="DUF4304"/>
</dbReference>
<name>A0A2A6DYQ5_9BACL</name>
<sequence length="196" mass="22508">MSIIQEWKKNFVAPLLKQHGFLMKQGEFIYKTDSVSRIIAVTPYRFNPENFIIEYGVHRSTIPLFSTLETIDRPKLYHCQIKTYVRDKKGHGMLFNAGKWIPKRQDELKSILLNVVAQTEDWSDPRKFISMILNDDPLIPYGPLYKKVLLIYLYLECGEREKALSVASTTNVNGLEEHEAAVWSKALQALAAGMSS</sequence>
<organism evidence="1 2">
    <name type="scientific">Candidatus Reconcilbacillus cellulovorans</name>
    <dbReference type="NCBI Taxonomy" id="1906605"/>
    <lineage>
        <taxon>Bacteria</taxon>
        <taxon>Bacillati</taxon>
        <taxon>Bacillota</taxon>
        <taxon>Bacilli</taxon>
        <taxon>Bacillales</taxon>
        <taxon>Paenibacillaceae</taxon>
        <taxon>Candidatus Reconcilbacillus</taxon>
    </lineage>
</organism>
<evidence type="ECO:0008006" key="3">
    <source>
        <dbReference type="Google" id="ProtNLM"/>
    </source>
</evidence>
<dbReference type="AlphaFoldDB" id="A0A2A6DYQ5"/>